<organism evidence="1 2">
    <name type="scientific">Paenibacillus mesotrionivorans</name>
    <dbReference type="NCBI Taxonomy" id="3160968"/>
    <lineage>
        <taxon>Bacteria</taxon>
        <taxon>Bacillati</taxon>
        <taxon>Bacillota</taxon>
        <taxon>Bacilli</taxon>
        <taxon>Bacillales</taxon>
        <taxon>Paenibacillaceae</taxon>
        <taxon>Paenibacillus</taxon>
    </lineage>
</organism>
<name>A0ACC7P5B3_9BACL</name>
<evidence type="ECO:0000313" key="2">
    <source>
        <dbReference type="Proteomes" id="UP001631969"/>
    </source>
</evidence>
<evidence type="ECO:0000313" key="1">
    <source>
        <dbReference type="EMBL" id="MFM9330527.1"/>
    </source>
</evidence>
<sequence length="300" mass="33838">MRAEDKMWPIDPLDGMRSSIQKRFPQARLSSLPGGGTNTCFMLNDNGLRTVVKVAMVSEAGASVEKACLGQLTGSGYAPRLFGSFRVEERTALHMEFVEGRMMLERIIEYSLKGEVQDILPLFTELGEVLAGLHHLPVEREGLEEGWTIPEIQLSLPDPQICIEPALTKRSEELVGRLEGINPRQVLLHGDYGYHNLLIRDNGACCLLDWELAGFGHPGMDIGNVLFWTHLHFPEIAGSCIREFRKGYGSGEENDSADILHAFVILQLWRMIALVRPDFRESVKKEWNRRLAWALDHSFL</sequence>
<proteinExistence type="predicted"/>
<reference evidence="1" key="1">
    <citation type="submission" date="2024-12" db="EMBL/GenBank/DDBJ databases">
        <authorList>
            <person name="Wu N."/>
        </authorList>
    </citation>
    <scope>NUCLEOTIDE SEQUENCE</scope>
    <source>
        <strain evidence="1">P15</strain>
    </source>
</reference>
<protein>
    <submittedName>
        <fullName evidence="1">Phosphotransferase family protein</fullName>
    </submittedName>
</protein>
<dbReference type="Proteomes" id="UP001631969">
    <property type="component" value="Unassembled WGS sequence"/>
</dbReference>
<keyword evidence="2" id="KW-1185">Reference proteome</keyword>
<gene>
    <name evidence="1" type="ORF">ACI1P1_19695</name>
</gene>
<accession>A0ACC7P5B3</accession>
<dbReference type="EMBL" id="JBJURJ010000013">
    <property type="protein sequence ID" value="MFM9330527.1"/>
    <property type="molecule type" value="Genomic_DNA"/>
</dbReference>
<comment type="caution">
    <text evidence="1">The sequence shown here is derived from an EMBL/GenBank/DDBJ whole genome shotgun (WGS) entry which is preliminary data.</text>
</comment>